<proteinExistence type="predicted"/>
<accession>A0AC34QUF2</accession>
<name>A0AC34QUF2_9BILA</name>
<reference evidence="2" key="1">
    <citation type="submission" date="2022-11" db="UniProtKB">
        <authorList>
            <consortium name="WormBaseParasite"/>
        </authorList>
    </citation>
    <scope>IDENTIFICATION</scope>
</reference>
<organism evidence="1 2">
    <name type="scientific">Panagrolaimus sp. JU765</name>
    <dbReference type="NCBI Taxonomy" id="591449"/>
    <lineage>
        <taxon>Eukaryota</taxon>
        <taxon>Metazoa</taxon>
        <taxon>Ecdysozoa</taxon>
        <taxon>Nematoda</taxon>
        <taxon>Chromadorea</taxon>
        <taxon>Rhabditida</taxon>
        <taxon>Tylenchina</taxon>
        <taxon>Panagrolaimomorpha</taxon>
        <taxon>Panagrolaimoidea</taxon>
        <taxon>Panagrolaimidae</taxon>
        <taxon>Panagrolaimus</taxon>
    </lineage>
</organism>
<evidence type="ECO:0000313" key="1">
    <source>
        <dbReference type="Proteomes" id="UP000887576"/>
    </source>
</evidence>
<protein>
    <submittedName>
        <fullName evidence="2">Uncharacterized protein</fullName>
    </submittedName>
</protein>
<evidence type="ECO:0000313" key="2">
    <source>
        <dbReference type="WBParaSite" id="JU765_v2.g19337.t1"/>
    </source>
</evidence>
<sequence>MLGLFDYVLIHYDAKYRFERIFIHFGSIIVGARNAFIIVAGSAYFKKHMVGKLIGLYIGITIVLVILAYWDGDEKEVFVHIFDRSLFKLIIYQIIYGVAFLVSKGIFIYLLQNVEPMGDSKNNDEQVTNAVANEEQRLVSGNADEATNLQSVGPSSSVTDDREPLLTPSTENRASFFSRMLCIRCCKNDQDEAQNPEHVTNDLEANAKNAATEHEVSAFYKLIIFLFCIVNFMMILLYTDALGLHVYYQEEVFWMEIIFSLSLIGQAIPLKQKTFVRLFLDFLDKIYLKFGWNPYFRGFTLGLSIVFLICFIVRCVLADKEFSTGYFYTALAFGIGTLQHLAIFIRALYIHCCKKDEQPAAAAGGHSEA</sequence>
<dbReference type="Proteomes" id="UP000887576">
    <property type="component" value="Unplaced"/>
</dbReference>
<dbReference type="WBParaSite" id="JU765_v2.g19337.t1">
    <property type="protein sequence ID" value="JU765_v2.g19337.t1"/>
    <property type="gene ID" value="JU765_v2.g19337"/>
</dbReference>